<evidence type="ECO:0000313" key="1">
    <source>
        <dbReference type="EMBL" id="RXG31926.1"/>
    </source>
</evidence>
<name>A0A4Q0PMZ6_9FLAO</name>
<protein>
    <submittedName>
        <fullName evidence="1">Uncharacterized protein</fullName>
    </submittedName>
</protein>
<organism evidence="1 2">
    <name type="scientific">Leeuwenhoekiella marinoflava</name>
    <dbReference type="NCBI Taxonomy" id="988"/>
    <lineage>
        <taxon>Bacteria</taxon>
        <taxon>Pseudomonadati</taxon>
        <taxon>Bacteroidota</taxon>
        <taxon>Flavobacteriia</taxon>
        <taxon>Flavobacteriales</taxon>
        <taxon>Flavobacteriaceae</taxon>
        <taxon>Leeuwenhoekiella</taxon>
    </lineage>
</organism>
<proteinExistence type="predicted"/>
<dbReference type="Proteomes" id="UP000290608">
    <property type="component" value="Unassembled WGS sequence"/>
</dbReference>
<sequence>MTTKELDQLDDQQALGRIAQTDPEVRLVAQEVLEALD</sequence>
<gene>
    <name evidence="1" type="ORF">DSL99_1228</name>
</gene>
<dbReference type="EMBL" id="QOVL01000005">
    <property type="protein sequence ID" value="RXG31926.1"/>
    <property type="molecule type" value="Genomic_DNA"/>
</dbReference>
<comment type="caution">
    <text evidence="1">The sequence shown here is derived from an EMBL/GenBank/DDBJ whole genome shotgun (WGS) entry which is preliminary data.</text>
</comment>
<evidence type="ECO:0000313" key="2">
    <source>
        <dbReference type="Proteomes" id="UP000290608"/>
    </source>
</evidence>
<accession>A0A4Q0PMZ6</accession>
<reference evidence="1 2" key="1">
    <citation type="submission" date="2018-07" db="EMBL/GenBank/DDBJ databases">
        <title>Leeuwenhoekiella genomics.</title>
        <authorList>
            <person name="Tahon G."/>
            <person name="Willems A."/>
        </authorList>
    </citation>
    <scope>NUCLEOTIDE SEQUENCE [LARGE SCALE GENOMIC DNA]</scope>
    <source>
        <strain evidence="1 2">LMG 1345</strain>
    </source>
</reference>
<dbReference type="AlphaFoldDB" id="A0A4Q0PMZ6"/>